<sequence length="384" mass="43764">MYNPEDFPPGEIQSEKTEQEIVEIREKNACKMIEDFLLLKPKEKVLFLTDANPQNTDRELIETIKKQLSSKDVEFFELLADDRTTQEDILSNAKKCDLIWNSWSMEDTAEDVDFDKLTEFLEKTRKRMAWCPGVKAESLNEGGALTEEKTMMEFRLNKMAERLKDAVGFRITTEYGTDLKIKLYKGKRRWVKDSGVIEKGKWDNLPGGEIFTTPDEEKVDGVLVLPALQDEVSLDQGVDKFVRLTIKGGKIRKIDGGISAEKLRKYLEENSKKESDPESVIQCSEISFGANSKARTVPSNPTGGWKEIGRPTTETEKRLGTMHIAFGSSKHGEEGVEGHTKSDVHLDFVLPRHSLTVEKFTTEKDYEKQKNGEKLMNHGSWNFI</sequence>
<reference evidence="2 3" key="1">
    <citation type="journal article" date="2016" name="Nat. Commun.">
        <title>Thousands of microbial genomes shed light on interconnected biogeochemical processes in an aquifer system.</title>
        <authorList>
            <person name="Anantharaman K."/>
            <person name="Brown C.T."/>
            <person name="Hug L.A."/>
            <person name="Sharon I."/>
            <person name="Castelle C.J."/>
            <person name="Probst A.J."/>
            <person name="Thomas B.C."/>
            <person name="Singh A."/>
            <person name="Wilkins M.J."/>
            <person name="Karaoz U."/>
            <person name="Brodie E.L."/>
            <person name="Williams K.H."/>
            <person name="Hubbard S.S."/>
            <person name="Banfield J.F."/>
        </authorList>
    </citation>
    <scope>NUCLEOTIDE SEQUENCE [LARGE SCALE GENOMIC DNA]</scope>
</reference>
<dbReference type="Pfam" id="PF26233">
    <property type="entry name" value="NicX"/>
    <property type="match status" value="1"/>
</dbReference>
<accession>A0A1G2F9E4</accession>
<dbReference type="PANTHER" id="PTHR34448">
    <property type="entry name" value="AMINOPEPTIDASE"/>
    <property type="match status" value="1"/>
</dbReference>
<evidence type="ECO:0000313" key="3">
    <source>
        <dbReference type="Proteomes" id="UP000179099"/>
    </source>
</evidence>
<dbReference type="GO" id="GO:0046872">
    <property type="term" value="F:metal ion binding"/>
    <property type="evidence" value="ECO:0007669"/>
    <property type="project" value="UniProtKB-KW"/>
</dbReference>
<evidence type="ECO:0000313" key="2">
    <source>
        <dbReference type="EMBL" id="OGZ34695.1"/>
    </source>
</evidence>
<protein>
    <recommendedName>
        <fullName evidence="4">Leucyl aminopeptidase</fullName>
    </recommendedName>
</protein>
<dbReference type="Proteomes" id="UP000179099">
    <property type="component" value="Unassembled WGS sequence"/>
</dbReference>
<comment type="caution">
    <text evidence="2">The sequence shown here is derived from an EMBL/GenBank/DDBJ whole genome shotgun (WGS) entry which is preliminary data.</text>
</comment>
<proteinExistence type="predicted"/>
<dbReference type="AlphaFoldDB" id="A0A1G2F9E4"/>
<dbReference type="InterPro" id="IPR058739">
    <property type="entry name" value="NicX"/>
</dbReference>
<dbReference type="SUPFAM" id="SSF144052">
    <property type="entry name" value="Thermophilic metalloprotease-like"/>
    <property type="match status" value="1"/>
</dbReference>
<dbReference type="InterPro" id="IPR052170">
    <property type="entry name" value="M29_Exopeptidase"/>
</dbReference>
<evidence type="ECO:0008006" key="4">
    <source>
        <dbReference type="Google" id="ProtNLM"/>
    </source>
</evidence>
<name>A0A1G2F9E4_9BACT</name>
<dbReference type="GO" id="GO:0006508">
    <property type="term" value="P:proteolysis"/>
    <property type="evidence" value="ECO:0007669"/>
    <property type="project" value="InterPro"/>
</dbReference>
<dbReference type="EMBL" id="MHMW01000002">
    <property type="protein sequence ID" value="OGZ34695.1"/>
    <property type="molecule type" value="Genomic_DNA"/>
</dbReference>
<keyword evidence="1" id="KW-0479">Metal-binding</keyword>
<organism evidence="2 3">
    <name type="scientific">Candidatus Portnoybacteria bacterium RBG_19FT_COMBO_36_7</name>
    <dbReference type="NCBI Taxonomy" id="1801992"/>
    <lineage>
        <taxon>Bacteria</taxon>
        <taxon>Candidatus Portnoyibacteriota</taxon>
    </lineage>
</organism>
<dbReference type="PANTHER" id="PTHR34448:SF1">
    <property type="entry name" value="BLL6088 PROTEIN"/>
    <property type="match status" value="1"/>
</dbReference>
<evidence type="ECO:0000256" key="1">
    <source>
        <dbReference type="ARBA" id="ARBA00022723"/>
    </source>
</evidence>
<gene>
    <name evidence="2" type="ORF">A2Y98_02780</name>
</gene>
<dbReference type="GO" id="GO:0004177">
    <property type="term" value="F:aminopeptidase activity"/>
    <property type="evidence" value="ECO:0007669"/>
    <property type="project" value="InterPro"/>
</dbReference>